<evidence type="ECO:0000256" key="6">
    <source>
        <dbReference type="ARBA" id="ARBA00023157"/>
    </source>
</evidence>
<dbReference type="GO" id="GO:0016740">
    <property type="term" value="F:transferase activity"/>
    <property type="evidence" value="ECO:0007669"/>
    <property type="project" value="UniProtKB-KW"/>
</dbReference>
<dbReference type="RefSeq" id="WP_379187584.1">
    <property type="nucleotide sequence ID" value="NZ_JBHSOW010000030.1"/>
</dbReference>
<evidence type="ECO:0000313" key="10">
    <source>
        <dbReference type="EMBL" id="MFC5649083.1"/>
    </source>
</evidence>
<keyword evidence="3" id="KW-0547">Nucleotide-binding</keyword>
<evidence type="ECO:0000256" key="3">
    <source>
        <dbReference type="ARBA" id="ARBA00022741"/>
    </source>
</evidence>
<comment type="similarity">
    <text evidence="1">Belongs to the FGGY kinase family.</text>
</comment>
<reference evidence="11" key="1">
    <citation type="journal article" date="2019" name="Int. J. Syst. Evol. Microbiol.">
        <title>The Global Catalogue of Microorganisms (GCM) 10K type strain sequencing project: providing services to taxonomists for standard genome sequencing and annotation.</title>
        <authorList>
            <consortium name="The Broad Institute Genomics Platform"/>
            <consortium name="The Broad Institute Genome Sequencing Center for Infectious Disease"/>
            <person name="Wu L."/>
            <person name="Ma J."/>
        </authorList>
    </citation>
    <scope>NUCLEOTIDE SEQUENCE [LARGE SCALE GENOMIC DNA]</scope>
    <source>
        <strain evidence="11">CGMCC 1.3240</strain>
    </source>
</reference>
<sequence length="490" mass="54546">MSSILAYDLGASSGRALLGRLIDGKIVVEELHRFPNDPVQVGDRLQWDILRLFHEIKQGLLKAKHQGITVQSLGIDSWAVDYGFIGKNGELLGNPYHYRDRHTDGVMQRVVESITESEIFGRTGIQFLPFNTIYQLAALKEADSPLLREAHRFLMIPDLLRYFLTGEMHNEFSNATSTQLYNPVDNRWDPELIRKLGLSSSWFGDVVRPGTKVGQLRESVTEELGIPSIPVYAVAEHDTGSAVVAVPALERSFAYLSCGTWSLMGTEVEQPVINELAQQLNFTNEGGAYGTFRLLKNIMGLWILQESRREWEKAGMTYSFPELVGLADQAPAFSAFIDPDDPLFLHPGDMPAKVKQYCRNTGQQVPDSPGTIVRCILESLALKYRYVLELTEQLSGKRFSGLHMVGGGIHNTLLCQWSSNAIGKPVWAGPAEGSAIGNLVVQWIAQGELSDIWEARRVIADSFPVTAYEPEQSDAWDAAYREFLKVTGLA</sequence>
<evidence type="ECO:0000256" key="2">
    <source>
        <dbReference type="ARBA" id="ARBA00022679"/>
    </source>
</evidence>
<evidence type="ECO:0000256" key="5">
    <source>
        <dbReference type="ARBA" id="ARBA00022840"/>
    </source>
</evidence>
<keyword evidence="2 10" id="KW-0808">Transferase</keyword>
<evidence type="ECO:0000313" key="11">
    <source>
        <dbReference type="Proteomes" id="UP001596047"/>
    </source>
</evidence>
<dbReference type="InterPro" id="IPR018485">
    <property type="entry name" value="FGGY_C"/>
</dbReference>
<accession>A0ABW0VV11</accession>
<evidence type="ECO:0000256" key="4">
    <source>
        <dbReference type="ARBA" id="ARBA00022777"/>
    </source>
</evidence>
<protein>
    <submittedName>
        <fullName evidence="10">Rhamnulokinase family protein</fullName>
        <ecNumber evidence="10">2.7.1.-</ecNumber>
    </submittedName>
</protein>
<gene>
    <name evidence="10" type="ORF">ACFPYJ_08055</name>
</gene>
<dbReference type="PANTHER" id="PTHR10196">
    <property type="entry name" value="SUGAR KINASE"/>
    <property type="match status" value="1"/>
</dbReference>
<keyword evidence="5" id="KW-0067">ATP-binding</keyword>
<keyword evidence="6" id="KW-1015">Disulfide bond</keyword>
<dbReference type="SUPFAM" id="SSF53067">
    <property type="entry name" value="Actin-like ATPase domain"/>
    <property type="match status" value="2"/>
</dbReference>
<feature type="domain" description="Carbohydrate kinase FGGY N-terminal" evidence="8">
    <location>
        <begin position="4"/>
        <end position="244"/>
    </location>
</feature>
<evidence type="ECO:0000256" key="7">
    <source>
        <dbReference type="ARBA" id="ARBA00023308"/>
    </source>
</evidence>
<keyword evidence="11" id="KW-1185">Reference proteome</keyword>
<keyword evidence="7" id="KW-0684">Rhamnose metabolism</keyword>
<name>A0ABW0VV11_9BACL</name>
<dbReference type="EMBL" id="JBHSOW010000030">
    <property type="protein sequence ID" value="MFC5649083.1"/>
    <property type="molecule type" value="Genomic_DNA"/>
</dbReference>
<proteinExistence type="inferred from homology"/>
<evidence type="ECO:0000256" key="1">
    <source>
        <dbReference type="ARBA" id="ARBA00009156"/>
    </source>
</evidence>
<keyword evidence="4" id="KW-0418">Kinase</keyword>
<organism evidence="10 11">
    <name type="scientific">Paenibacillus solisilvae</name>
    <dbReference type="NCBI Taxonomy" id="2486751"/>
    <lineage>
        <taxon>Bacteria</taxon>
        <taxon>Bacillati</taxon>
        <taxon>Bacillota</taxon>
        <taxon>Bacilli</taxon>
        <taxon>Bacillales</taxon>
        <taxon>Paenibacillaceae</taxon>
        <taxon>Paenibacillus</taxon>
    </lineage>
</organism>
<dbReference type="EC" id="2.7.1.-" evidence="10"/>
<dbReference type="InterPro" id="IPR013449">
    <property type="entry name" value="Rhamnulokinase"/>
</dbReference>
<dbReference type="Gene3D" id="3.30.420.40">
    <property type="match status" value="2"/>
</dbReference>
<dbReference type="Pfam" id="PF02782">
    <property type="entry name" value="FGGY_C"/>
    <property type="match status" value="1"/>
</dbReference>
<dbReference type="CDD" id="cd07771">
    <property type="entry name" value="ASKHA_NBD_FGGY_RhaB-like"/>
    <property type="match status" value="1"/>
</dbReference>
<evidence type="ECO:0000259" key="9">
    <source>
        <dbReference type="Pfam" id="PF02782"/>
    </source>
</evidence>
<dbReference type="InterPro" id="IPR018484">
    <property type="entry name" value="FGGY_N"/>
</dbReference>
<dbReference type="Pfam" id="PF00370">
    <property type="entry name" value="FGGY_N"/>
    <property type="match status" value="1"/>
</dbReference>
<dbReference type="InterPro" id="IPR043129">
    <property type="entry name" value="ATPase_NBD"/>
</dbReference>
<dbReference type="Proteomes" id="UP001596047">
    <property type="component" value="Unassembled WGS sequence"/>
</dbReference>
<evidence type="ECO:0000259" key="8">
    <source>
        <dbReference type="Pfam" id="PF00370"/>
    </source>
</evidence>
<feature type="domain" description="Carbohydrate kinase FGGY C-terminal" evidence="9">
    <location>
        <begin position="254"/>
        <end position="445"/>
    </location>
</feature>
<comment type="caution">
    <text evidence="10">The sequence shown here is derived from an EMBL/GenBank/DDBJ whole genome shotgun (WGS) entry which is preliminary data.</text>
</comment>
<dbReference type="PANTHER" id="PTHR10196:SF93">
    <property type="entry name" value="L-RHAMNULOKINASE"/>
    <property type="match status" value="1"/>
</dbReference>